<evidence type="ECO:0000256" key="8">
    <source>
        <dbReference type="ARBA" id="ARBA00023224"/>
    </source>
</evidence>
<evidence type="ECO:0000256" key="7">
    <source>
        <dbReference type="ARBA" id="ARBA00023170"/>
    </source>
</evidence>
<evidence type="ECO:0000256" key="4">
    <source>
        <dbReference type="ARBA" id="ARBA00022989"/>
    </source>
</evidence>
<gene>
    <name evidence="11" type="ORF">ACJMK2_029855</name>
</gene>
<keyword evidence="5" id="KW-0297">G-protein coupled receptor</keyword>
<feature type="domain" description="G-protein coupled receptors family 1 profile" evidence="10">
    <location>
        <begin position="42"/>
        <end position="291"/>
    </location>
</feature>
<evidence type="ECO:0000313" key="11">
    <source>
        <dbReference type="EMBL" id="KAL3883609.1"/>
    </source>
</evidence>
<protein>
    <recommendedName>
        <fullName evidence="10">G-protein coupled receptors family 1 profile domain-containing protein</fullName>
    </recommendedName>
</protein>
<evidence type="ECO:0000256" key="9">
    <source>
        <dbReference type="SAM" id="Phobius"/>
    </source>
</evidence>
<dbReference type="GO" id="GO:0004930">
    <property type="term" value="F:G protein-coupled receptor activity"/>
    <property type="evidence" value="ECO:0007669"/>
    <property type="project" value="UniProtKB-KW"/>
</dbReference>
<reference evidence="11 12" key="1">
    <citation type="submission" date="2024-11" db="EMBL/GenBank/DDBJ databases">
        <title>Chromosome-level genome assembly of the freshwater bivalve Anodonta woodiana.</title>
        <authorList>
            <person name="Chen X."/>
        </authorList>
    </citation>
    <scope>NUCLEOTIDE SEQUENCE [LARGE SCALE GENOMIC DNA]</scope>
    <source>
        <strain evidence="11">MN2024</strain>
        <tissue evidence="11">Gills</tissue>
    </source>
</reference>
<dbReference type="SMART" id="SM01381">
    <property type="entry name" value="7TM_GPCR_Srsx"/>
    <property type="match status" value="1"/>
</dbReference>
<feature type="transmembrane region" description="Helical" evidence="9">
    <location>
        <begin position="60"/>
        <end position="79"/>
    </location>
</feature>
<dbReference type="AlphaFoldDB" id="A0ABD3XBG6"/>
<feature type="transmembrane region" description="Helical" evidence="9">
    <location>
        <begin position="27"/>
        <end position="53"/>
    </location>
</feature>
<accession>A0ABD3XBG6</accession>
<evidence type="ECO:0000256" key="1">
    <source>
        <dbReference type="ARBA" id="ARBA00004651"/>
    </source>
</evidence>
<dbReference type="InterPro" id="IPR000276">
    <property type="entry name" value="GPCR_Rhodpsn"/>
</dbReference>
<dbReference type="Pfam" id="PF00001">
    <property type="entry name" value="7tm_1"/>
    <property type="match status" value="1"/>
</dbReference>
<dbReference type="Gene3D" id="1.20.1070.10">
    <property type="entry name" value="Rhodopsin 7-helix transmembrane proteins"/>
    <property type="match status" value="1"/>
</dbReference>
<keyword evidence="12" id="KW-1185">Reference proteome</keyword>
<dbReference type="InterPro" id="IPR017452">
    <property type="entry name" value="GPCR_Rhodpsn_7TM"/>
</dbReference>
<feature type="transmembrane region" description="Helical" evidence="9">
    <location>
        <begin position="179"/>
        <end position="201"/>
    </location>
</feature>
<evidence type="ECO:0000256" key="3">
    <source>
        <dbReference type="ARBA" id="ARBA00022692"/>
    </source>
</evidence>
<keyword evidence="7" id="KW-0675">Receptor</keyword>
<evidence type="ECO:0000313" key="12">
    <source>
        <dbReference type="Proteomes" id="UP001634394"/>
    </source>
</evidence>
<evidence type="ECO:0000256" key="6">
    <source>
        <dbReference type="ARBA" id="ARBA00023136"/>
    </source>
</evidence>
<name>A0ABD3XBG6_SINWO</name>
<proteinExistence type="predicted"/>
<dbReference type="SUPFAM" id="SSF81321">
    <property type="entry name" value="Family A G protein-coupled receptor-like"/>
    <property type="match status" value="1"/>
</dbReference>
<sequence>MSNVTKNLTGTSKGSSDFIFSKDADRIFVVFLALAVVVGIAGNIVVILGISFAKRLHKPVYIILCQVAASDALLMIMVAPLNIYSLSNINWDSGHTLCYMHAFLAIEFKCVPGLLLLILAVYRVTRVCYEDIYKRISRTSVVIIISVLVWTEPLILSAGLGEHAVNIKDHLQCYFTGHYFMPVLLVSIYIPSVFVPTALYLRIACYIRTGRTRVNPTVTIDTDNHGNRSFSRISQLTKMTVLIFLNYVLTAMIPGAIQGVALIHDDLFKRRALFIALVLGRLTPFLDFMIYFLTSKDIRTAINEACTSVRLLLVRAKADR</sequence>
<dbReference type="PRINTS" id="PR00237">
    <property type="entry name" value="GPCRRHODOPSN"/>
</dbReference>
<dbReference type="Proteomes" id="UP001634394">
    <property type="component" value="Unassembled WGS sequence"/>
</dbReference>
<dbReference type="GO" id="GO:0005886">
    <property type="term" value="C:plasma membrane"/>
    <property type="evidence" value="ECO:0007669"/>
    <property type="project" value="UniProtKB-SubCell"/>
</dbReference>
<keyword evidence="6 9" id="KW-0472">Membrane</keyword>
<keyword evidence="4 9" id="KW-1133">Transmembrane helix</keyword>
<evidence type="ECO:0000259" key="10">
    <source>
        <dbReference type="PROSITE" id="PS50262"/>
    </source>
</evidence>
<dbReference type="CDD" id="cd00637">
    <property type="entry name" value="7tm_classA_rhodopsin-like"/>
    <property type="match status" value="1"/>
</dbReference>
<comment type="caution">
    <text evidence="11">The sequence shown here is derived from an EMBL/GenBank/DDBJ whole genome shotgun (WGS) entry which is preliminary data.</text>
</comment>
<keyword evidence="8" id="KW-0807">Transducer</keyword>
<feature type="transmembrane region" description="Helical" evidence="9">
    <location>
        <begin position="241"/>
        <end position="261"/>
    </location>
</feature>
<feature type="transmembrane region" description="Helical" evidence="9">
    <location>
        <begin position="99"/>
        <end position="121"/>
    </location>
</feature>
<feature type="transmembrane region" description="Helical" evidence="9">
    <location>
        <begin position="273"/>
        <end position="293"/>
    </location>
</feature>
<dbReference type="PROSITE" id="PS50262">
    <property type="entry name" value="G_PROTEIN_RECEP_F1_2"/>
    <property type="match status" value="1"/>
</dbReference>
<evidence type="ECO:0000256" key="2">
    <source>
        <dbReference type="ARBA" id="ARBA00022475"/>
    </source>
</evidence>
<feature type="transmembrane region" description="Helical" evidence="9">
    <location>
        <begin position="141"/>
        <end position="159"/>
    </location>
</feature>
<comment type="subcellular location">
    <subcellularLocation>
        <location evidence="1">Cell membrane</location>
        <topology evidence="1">Multi-pass membrane protein</topology>
    </subcellularLocation>
</comment>
<dbReference type="EMBL" id="JBJQND010000003">
    <property type="protein sequence ID" value="KAL3883609.1"/>
    <property type="molecule type" value="Genomic_DNA"/>
</dbReference>
<keyword evidence="3 9" id="KW-0812">Transmembrane</keyword>
<dbReference type="PANTHER" id="PTHR24249">
    <property type="entry name" value="HISTAMINE RECEPTOR-RELATED G-PROTEIN COUPLED RECEPTOR"/>
    <property type="match status" value="1"/>
</dbReference>
<dbReference type="InterPro" id="IPR050569">
    <property type="entry name" value="TAAR"/>
</dbReference>
<keyword evidence="2" id="KW-1003">Cell membrane</keyword>
<organism evidence="11 12">
    <name type="scientific">Sinanodonta woodiana</name>
    <name type="common">Chinese pond mussel</name>
    <name type="synonym">Anodonta woodiana</name>
    <dbReference type="NCBI Taxonomy" id="1069815"/>
    <lineage>
        <taxon>Eukaryota</taxon>
        <taxon>Metazoa</taxon>
        <taxon>Spiralia</taxon>
        <taxon>Lophotrochozoa</taxon>
        <taxon>Mollusca</taxon>
        <taxon>Bivalvia</taxon>
        <taxon>Autobranchia</taxon>
        <taxon>Heteroconchia</taxon>
        <taxon>Palaeoheterodonta</taxon>
        <taxon>Unionida</taxon>
        <taxon>Unionoidea</taxon>
        <taxon>Unionidae</taxon>
        <taxon>Unioninae</taxon>
        <taxon>Sinanodonta</taxon>
    </lineage>
</organism>
<evidence type="ECO:0000256" key="5">
    <source>
        <dbReference type="ARBA" id="ARBA00023040"/>
    </source>
</evidence>